<dbReference type="SUPFAM" id="SSF52540">
    <property type="entry name" value="P-loop containing nucleoside triphosphate hydrolases"/>
    <property type="match status" value="1"/>
</dbReference>
<evidence type="ECO:0000256" key="1">
    <source>
        <dbReference type="ARBA" id="ARBA00022801"/>
    </source>
</evidence>
<dbReference type="InterPro" id="IPR001650">
    <property type="entry name" value="Helicase_C-like"/>
</dbReference>
<dbReference type="InterPro" id="IPR000330">
    <property type="entry name" value="SNF2_N"/>
</dbReference>
<evidence type="ECO:0000313" key="4">
    <source>
        <dbReference type="Proteomes" id="UP000679950"/>
    </source>
</evidence>
<dbReference type="InterPro" id="IPR049730">
    <property type="entry name" value="SNF2/RAD54-like_C"/>
</dbReference>
<protein>
    <recommendedName>
        <fullName evidence="2">Helicase C-terminal domain-containing protein</fullName>
    </recommendedName>
</protein>
<dbReference type="PROSITE" id="PS51194">
    <property type="entry name" value="HELICASE_CTER"/>
    <property type="match status" value="1"/>
</dbReference>
<dbReference type="InterPro" id="IPR027417">
    <property type="entry name" value="P-loop_NTPase"/>
</dbReference>
<dbReference type="CDD" id="cd18793">
    <property type="entry name" value="SF2_C_SNF"/>
    <property type="match status" value="1"/>
</dbReference>
<dbReference type="Pfam" id="PF00271">
    <property type="entry name" value="Helicase_C"/>
    <property type="match status" value="1"/>
</dbReference>
<comment type="caution">
    <text evidence="3">The sequence shown here is derived from an EMBL/GenBank/DDBJ whole genome shotgun (WGS) entry which is preliminary data.</text>
</comment>
<dbReference type="Gene3D" id="3.40.50.300">
    <property type="entry name" value="P-loop containing nucleotide triphosphate hydrolases"/>
    <property type="match status" value="1"/>
</dbReference>
<organism evidence="3 4">
    <name type="scientific">Lederbergia ruris</name>
    <dbReference type="NCBI Taxonomy" id="217495"/>
    <lineage>
        <taxon>Bacteria</taxon>
        <taxon>Bacillati</taxon>
        <taxon>Bacillota</taxon>
        <taxon>Bacilli</taxon>
        <taxon>Bacillales</taxon>
        <taxon>Bacillaceae</taxon>
        <taxon>Lederbergia</taxon>
    </lineage>
</organism>
<dbReference type="EMBL" id="BORB01000025">
    <property type="protein sequence ID" value="GIN58524.1"/>
    <property type="molecule type" value="Genomic_DNA"/>
</dbReference>
<feature type="domain" description="Helicase C-terminal" evidence="2">
    <location>
        <begin position="92"/>
        <end position="249"/>
    </location>
</feature>
<keyword evidence="1" id="KW-0378">Hydrolase</keyword>
<keyword evidence="4" id="KW-1185">Reference proteome</keyword>
<evidence type="ECO:0000313" key="3">
    <source>
        <dbReference type="EMBL" id="GIN58524.1"/>
    </source>
</evidence>
<gene>
    <name evidence="3" type="ORF">J8TS2_28430</name>
</gene>
<reference evidence="3 4" key="1">
    <citation type="submission" date="2021-03" db="EMBL/GenBank/DDBJ databases">
        <title>Antimicrobial resistance genes in bacteria isolated from Japanese honey, and their potential for conferring macrolide and lincosamide resistance in the American foulbrood pathogen Paenibacillus larvae.</title>
        <authorList>
            <person name="Okamoto M."/>
            <person name="Kumagai M."/>
            <person name="Kanamori H."/>
            <person name="Takamatsu D."/>
        </authorList>
    </citation>
    <scope>NUCLEOTIDE SEQUENCE [LARGE SCALE GENOMIC DNA]</scope>
    <source>
        <strain evidence="3 4">J8TS2</strain>
    </source>
</reference>
<dbReference type="Proteomes" id="UP000679950">
    <property type="component" value="Unassembled WGS sequence"/>
</dbReference>
<dbReference type="SMART" id="SM00490">
    <property type="entry name" value="HELICc"/>
    <property type="match status" value="1"/>
</dbReference>
<dbReference type="Pfam" id="PF00176">
    <property type="entry name" value="SNF2-rel_dom"/>
    <property type="match status" value="1"/>
</dbReference>
<name>A0ABQ4KMY9_9BACI</name>
<accession>A0ABQ4KMY9</accession>
<sequence>MIRPFLLRRVKKDVLKELPEKIETTHYSELTKAQKEVYLAYLERIKKETEESLLEDGFQKSRIKILAGLTRLRQLCCHPALFLENYKGQSGKLDQLLELVSNARENGQRILIFSQFTSMLAIIRDQFMEAGMNLFYLDGQTEPKERVALVDRFNQGEADIFLVSLKAGNTGLNLTGADTVILYDLWWNPAVEEQAAGRAHRIEQKKVVQVIRLITQGTIEEKIYELQQSKKELIETVIESDEQDLSKITEKDIREILNI</sequence>
<proteinExistence type="predicted"/>
<dbReference type="PANTHER" id="PTHR10799">
    <property type="entry name" value="SNF2/RAD54 HELICASE FAMILY"/>
    <property type="match status" value="1"/>
</dbReference>
<evidence type="ECO:0000259" key="2">
    <source>
        <dbReference type="PROSITE" id="PS51194"/>
    </source>
</evidence>